<dbReference type="CDD" id="cd14399">
    <property type="entry name" value="UBA_PLICs"/>
    <property type="match status" value="2"/>
</dbReference>
<dbReference type="STRING" id="53468.A0A0R3U826"/>
<reference evidence="5 6" key="1">
    <citation type="submission" date="2018-10" db="EMBL/GenBank/DDBJ databases">
        <authorList>
            <consortium name="Pathogen Informatics"/>
        </authorList>
    </citation>
    <scope>NUCLEOTIDE SEQUENCE [LARGE SCALE GENOMIC DNA]</scope>
</reference>
<dbReference type="GO" id="GO:0031593">
    <property type="term" value="F:polyubiquitin modification-dependent protein binding"/>
    <property type="evidence" value="ECO:0007669"/>
    <property type="project" value="TreeGrafter"/>
</dbReference>
<dbReference type="OrthoDB" id="6283019at2759"/>
<dbReference type="PROSITE" id="PS50030">
    <property type="entry name" value="UBA"/>
    <property type="match status" value="2"/>
</dbReference>
<proteinExistence type="predicted"/>
<dbReference type="SUPFAM" id="SSF54236">
    <property type="entry name" value="Ubiquitin-like"/>
    <property type="match status" value="1"/>
</dbReference>
<evidence type="ECO:0000256" key="2">
    <source>
        <dbReference type="SAM" id="MobiDB-lite"/>
    </source>
</evidence>
<dbReference type="PANTHER" id="PTHR10677">
    <property type="entry name" value="UBIQUILIN"/>
    <property type="match status" value="1"/>
</dbReference>
<evidence type="ECO:0000259" key="4">
    <source>
        <dbReference type="PROSITE" id="PS50053"/>
    </source>
</evidence>
<evidence type="ECO:0000259" key="3">
    <source>
        <dbReference type="PROSITE" id="PS50030"/>
    </source>
</evidence>
<dbReference type="GO" id="GO:0005829">
    <property type="term" value="C:cytosol"/>
    <property type="evidence" value="ECO:0007669"/>
    <property type="project" value="TreeGrafter"/>
</dbReference>
<feature type="region of interest" description="Disordered" evidence="2">
    <location>
        <begin position="426"/>
        <end position="461"/>
    </location>
</feature>
<accession>A0A0R3U826</accession>
<dbReference type="Gene3D" id="3.10.20.90">
    <property type="entry name" value="Phosphatidylinositol 3-kinase Catalytic Subunit, Chain A, domain 1"/>
    <property type="match status" value="1"/>
</dbReference>
<dbReference type="InterPro" id="IPR029071">
    <property type="entry name" value="Ubiquitin-like_domsf"/>
</dbReference>
<name>A0A0R3U826_MESCO</name>
<dbReference type="SMART" id="SM00165">
    <property type="entry name" value="UBA"/>
    <property type="match status" value="2"/>
</dbReference>
<feature type="domain" description="Ubiquitin-like" evidence="4">
    <location>
        <begin position="2"/>
        <end position="78"/>
    </location>
</feature>
<keyword evidence="6" id="KW-1185">Reference proteome</keyword>
<feature type="region of interest" description="Disordered" evidence="2">
    <location>
        <begin position="78"/>
        <end position="101"/>
    </location>
</feature>
<feature type="region of interest" description="Disordered" evidence="2">
    <location>
        <begin position="486"/>
        <end position="507"/>
    </location>
</feature>
<feature type="compositionally biased region" description="Polar residues" evidence="2">
    <location>
        <begin position="80"/>
        <end position="96"/>
    </location>
</feature>
<dbReference type="FunFam" id="1.10.8.10:FF:000079">
    <property type="entry name" value="Ubiquitin family protein"/>
    <property type="match status" value="1"/>
</dbReference>
<dbReference type="EMBL" id="UXSR01000588">
    <property type="protein sequence ID" value="VDD77002.1"/>
    <property type="molecule type" value="Genomic_DNA"/>
</dbReference>
<dbReference type="GO" id="GO:0006511">
    <property type="term" value="P:ubiquitin-dependent protein catabolic process"/>
    <property type="evidence" value="ECO:0007669"/>
    <property type="project" value="TreeGrafter"/>
</dbReference>
<evidence type="ECO:0000313" key="6">
    <source>
        <dbReference type="Proteomes" id="UP000267029"/>
    </source>
</evidence>
<dbReference type="Proteomes" id="UP000267029">
    <property type="component" value="Unassembled WGS sequence"/>
</dbReference>
<dbReference type="Gene3D" id="1.10.260.100">
    <property type="match status" value="1"/>
</dbReference>
<dbReference type="SUPFAM" id="SSF46934">
    <property type="entry name" value="UBA-like"/>
    <property type="match status" value="2"/>
</dbReference>
<feature type="domain" description="UBA" evidence="3">
    <location>
        <begin position="715"/>
        <end position="759"/>
    </location>
</feature>
<gene>
    <name evidence="5" type="ORF">MCOS_LOCUS3005</name>
</gene>
<dbReference type="PANTHER" id="PTHR10677:SF3">
    <property type="entry name" value="FI07626P-RELATED"/>
    <property type="match status" value="1"/>
</dbReference>
<evidence type="ECO:0000256" key="1">
    <source>
        <dbReference type="ARBA" id="ARBA00071717"/>
    </source>
</evidence>
<dbReference type="SMART" id="SM00727">
    <property type="entry name" value="STI1"/>
    <property type="match status" value="4"/>
</dbReference>
<dbReference type="AlphaFoldDB" id="A0A0R3U826"/>
<organism evidence="5 6">
    <name type="scientific">Mesocestoides corti</name>
    <name type="common">Flatworm</name>
    <dbReference type="NCBI Taxonomy" id="53468"/>
    <lineage>
        <taxon>Eukaryota</taxon>
        <taxon>Metazoa</taxon>
        <taxon>Spiralia</taxon>
        <taxon>Lophotrochozoa</taxon>
        <taxon>Platyhelminthes</taxon>
        <taxon>Cestoda</taxon>
        <taxon>Eucestoda</taxon>
        <taxon>Cyclophyllidea</taxon>
        <taxon>Mesocestoididae</taxon>
        <taxon>Mesocestoides</taxon>
    </lineage>
</organism>
<dbReference type="Pfam" id="PF00240">
    <property type="entry name" value="ubiquitin"/>
    <property type="match status" value="1"/>
</dbReference>
<dbReference type="Gene3D" id="1.10.8.10">
    <property type="entry name" value="DNA helicase RuvA subunit, C-terminal domain"/>
    <property type="match status" value="2"/>
</dbReference>
<dbReference type="InterPro" id="IPR000626">
    <property type="entry name" value="Ubiquitin-like_dom"/>
</dbReference>
<dbReference type="InterPro" id="IPR015940">
    <property type="entry name" value="UBA"/>
</dbReference>
<feature type="compositionally biased region" description="Low complexity" evidence="2">
    <location>
        <begin position="302"/>
        <end position="311"/>
    </location>
</feature>
<dbReference type="Pfam" id="PF00627">
    <property type="entry name" value="UBA"/>
    <property type="match status" value="1"/>
</dbReference>
<dbReference type="PROSITE" id="PS50053">
    <property type="entry name" value="UBIQUITIN_2"/>
    <property type="match status" value="1"/>
</dbReference>
<feature type="region of interest" description="Disordered" evidence="2">
    <location>
        <begin position="247"/>
        <end position="313"/>
    </location>
</feature>
<dbReference type="SMART" id="SM00213">
    <property type="entry name" value="UBQ"/>
    <property type="match status" value="1"/>
</dbReference>
<dbReference type="Pfam" id="PF23195">
    <property type="entry name" value="UBQLN1"/>
    <property type="match status" value="1"/>
</dbReference>
<dbReference type="InterPro" id="IPR006636">
    <property type="entry name" value="STI1_HS-bd"/>
</dbReference>
<dbReference type="FunFam" id="1.10.260.100:FF:000001">
    <property type="entry name" value="Ubiquilin 1"/>
    <property type="match status" value="1"/>
</dbReference>
<evidence type="ECO:0000313" key="5">
    <source>
        <dbReference type="EMBL" id="VDD77002.1"/>
    </source>
</evidence>
<dbReference type="InterPro" id="IPR015496">
    <property type="entry name" value="Ubiquilin"/>
</dbReference>
<sequence>MADIVLKLKAPNQEKSVTVKDSGTVKELREEAAKVFEVTPPRVCLIYAGKILKDEHTLSQHKLQDGLTVHVVIKKPAGQAASTSTPGVGSSQQSTRPGADFGSLSATAARILSNSDNSPNSFAAMQQTMQQQVMRNPELLRSMMESPLVQSLMSNPEMMRGIMQSNPQIRELMEASFFLRNPELNQMLSNPDVLRQSMEIASNPAMLQEMMRSFDRAVLNLESIPGGNSHLQRIYENVQEPMFNALQGGDSNNPFADLAGTTPRQAAPTNEPMPNPWAPQQAESAPTGRSGADTAPPPHPPSTTTNAPTTAIGGVPFNPDTMSTAFQTPYVRQLFEAMLSSPETIEVLLSANPVWGAANHDPATREQLRRMLPQLSAQMSQPGFLSMLSNPRALRAIAQIQEGLRTLQTEAPDVFSGLTTIAPPTGGSGAASAAAAPATTAAPTTGGTDATTTTTAAPAPATPSLGNVELASLMASLLNVAASTSGTQAQAGGGGGSVPSPAPQVPPEERYASQLQILASMGFTNRAANLQALIATFGDVSAAVERLLDVIDFNRSPPRQLQLDRPRACTHNLAVSFSTNSPPPLLVAHFVPPSAPPNLSRFTQRLECKGVYALYRGKGPNVFLSLTTIALPAGSSGAASDITATATTTASCTGGTVATASAATSATSSVSNVELVSLMAIVHPSPFSKFCAHLMLLHQSGGGGWSVASIDPQAPPEERYAAQLQILASLGSTNREANLQALIATFGDVNAAVERLLANGQLN</sequence>
<feature type="domain" description="UBA" evidence="3">
    <location>
        <begin position="506"/>
        <end position="550"/>
    </location>
</feature>
<protein>
    <recommendedName>
        <fullName evidence="1">Ubiquilin</fullName>
    </recommendedName>
</protein>
<dbReference type="InterPro" id="IPR009060">
    <property type="entry name" value="UBA-like_sf"/>
</dbReference>